<dbReference type="EMBL" id="CABFNB010000010">
    <property type="protein sequence ID" value="VTZ59416.1"/>
    <property type="molecule type" value="Genomic_DNA"/>
</dbReference>
<reference evidence="1 2" key="1">
    <citation type="submission" date="2019-06" db="EMBL/GenBank/DDBJ databases">
        <authorList>
            <person name="Le Quere A."/>
            <person name="Colella S."/>
        </authorList>
    </citation>
    <scope>NUCLEOTIDE SEQUENCE [LARGE SCALE GENOMIC DNA]</scope>
    <source>
        <strain evidence="1">EmedicaeMD41</strain>
    </source>
</reference>
<dbReference type="Proteomes" id="UP000507954">
    <property type="component" value="Unassembled WGS sequence"/>
</dbReference>
<name>A0A508WTQ1_9HYPH</name>
<organism evidence="1 2">
    <name type="scientific">Sinorhizobium medicae</name>
    <dbReference type="NCBI Taxonomy" id="110321"/>
    <lineage>
        <taxon>Bacteria</taxon>
        <taxon>Pseudomonadati</taxon>
        <taxon>Pseudomonadota</taxon>
        <taxon>Alphaproteobacteria</taxon>
        <taxon>Hyphomicrobiales</taxon>
        <taxon>Rhizobiaceae</taxon>
        <taxon>Sinorhizobium/Ensifer group</taxon>
        <taxon>Sinorhizobium</taxon>
    </lineage>
</organism>
<proteinExistence type="predicted"/>
<dbReference type="AlphaFoldDB" id="A0A508WTQ1"/>
<gene>
    <name evidence="1" type="ORF">EMEDMD4_1070034</name>
</gene>
<accession>A0A508WTQ1</accession>
<sequence length="80" mass="8656">MAIFTNLALAIALVALAGLGIVLRLLFPVRRQGTADIHRLFELPAFVAAHVALVGPGIDEFALRHHCLRSSGRPTERTES</sequence>
<evidence type="ECO:0000313" key="1">
    <source>
        <dbReference type="EMBL" id="VTZ59416.1"/>
    </source>
</evidence>
<protein>
    <submittedName>
        <fullName evidence="1">Uncharacterized protein</fullName>
    </submittedName>
</protein>
<evidence type="ECO:0000313" key="2">
    <source>
        <dbReference type="Proteomes" id="UP000507954"/>
    </source>
</evidence>